<evidence type="ECO:0000256" key="2">
    <source>
        <dbReference type="PROSITE-ProRule" id="PRU00192"/>
    </source>
</evidence>
<feature type="domain" description="RUN" evidence="5">
    <location>
        <begin position="1160"/>
        <end position="1475"/>
    </location>
</feature>
<feature type="region of interest" description="Disordered" evidence="3">
    <location>
        <begin position="794"/>
        <end position="829"/>
    </location>
</feature>
<evidence type="ECO:0000259" key="4">
    <source>
        <dbReference type="PROSITE" id="PS50002"/>
    </source>
</evidence>
<dbReference type="Gene3D" id="2.30.30.40">
    <property type="entry name" value="SH3 Domains"/>
    <property type="match status" value="1"/>
</dbReference>
<dbReference type="GO" id="GO:0031410">
    <property type="term" value="C:cytoplasmic vesicle"/>
    <property type="evidence" value="ECO:0007669"/>
    <property type="project" value="TreeGrafter"/>
</dbReference>
<feature type="region of interest" description="Disordered" evidence="3">
    <location>
        <begin position="1511"/>
        <end position="1577"/>
    </location>
</feature>
<dbReference type="InterPro" id="IPR001452">
    <property type="entry name" value="SH3_domain"/>
</dbReference>
<dbReference type="EMBL" id="JADDUC020000004">
    <property type="protein sequence ID" value="KAI1240215.1"/>
    <property type="molecule type" value="Genomic_DNA"/>
</dbReference>
<evidence type="ECO:0000313" key="8">
    <source>
        <dbReference type="Proteomes" id="UP000618051"/>
    </source>
</evidence>
<gene>
    <name evidence="7" type="ORF">IHE44_0011672</name>
    <name evidence="6" type="ORF">IHE44_003694</name>
</gene>
<feature type="compositionally biased region" description="Basic and acidic residues" evidence="3">
    <location>
        <begin position="1567"/>
        <end position="1577"/>
    </location>
</feature>
<dbReference type="PANTHER" id="PTHR15591:SF14">
    <property type="entry name" value="AP-4 COMPLEX ACCESSORY SUBUNIT RUSC2"/>
    <property type="match status" value="1"/>
</dbReference>
<keyword evidence="1 2" id="KW-0728">SH3 domain</keyword>
<evidence type="ECO:0000313" key="7">
    <source>
        <dbReference type="EMBL" id="KAI1240215.1"/>
    </source>
</evidence>
<comment type="caution">
    <text evidence="6">The sequence shown here is derived from an EMBL/GenBank/DDBJ whole genome shotgun (WGS) entry which is preliminary data.</text>
</comment>
<dbReference type="PROSITE" id="PS50002">
    <property type="entry name" value="SH3"/>
    <property type="match status" value="1"/>
</dbReference>
<dbReference type="Pfam" id="PF02759">
    <property type="entry name" value="RUN"/>
    <property type="match status" value="1"/>
</dbReference>
<feature type="compositionally biased region" description="Polar residues" evidence="3">
    <location>
        <begin position="694"/>
        <end position="708"/>
    </location>
</feature>
<evidence type="ECO:0000259" key="5">
    <source>
        <dbReference type="PROSITE" id="PS50826"/>
    </source>
</evidence>
<dbReference type="SUPFAM" id="SSF50044">
    <property type="entry name" value="SH3-domain"/>
    <property type="match status" value="1"/>
</dbReference>
<dbReference type="EMBL" id="JADDUC010000163">
    <property type="protein sequence ID" value="KAG0116721.1"/>
    <property type="molecule type" value="Genomic_DNA"/>
</dbReference>
<dbReference type="Proteomes" id="UP000618051">
    <property type="component" value="Unassembled WGS sequence"/>
</dbReference>
<feature type="compositionally biased region" description="Low complexity" evidence="3">
    <location>
        <begin position="555"/>
        <end position="571"/>
    </location>
</feature>
<dbReference type="InterPro" id="IPR037213">
    <property type="entry name" value="Run_dom_sf"/>
</dbReference>
<proteinExistence type="predicted"/>
<sequence>MVRGREESFLVQADRVFVRFWNSRAVQPQPFRSFDSSAEAGLVHSIPAWQMAWAQLAEALMLLLLGVRGIPVFAGYLLWLPASHDEVDFATSTAACILVREHGAFWNLSAQECRSRVSVLSGDGERRICGKVSEFPHEKCPPCLSCAALPVHGVLLTMDSPPKLTGETLIVHHIPLVHCQVPDRQCCSMSKRTNPFCQPELSITRTSALPDRDLSQTDSLVYSSFLQTSETSAEASDNKERKARDLIVPSVSKRHNPFLLNEGEDLSIFGDDLGQKSFHLHNSLIDGKPPFNLQDLALPPFHLHDSNHIVKSWNMASRSGVVDGQEDKLSSDDIQKRNNANRCHQASERMELDECSCHRGSSSNFSFDSGDQEWNQNTGEPLRNQDALHRTCSCSSSEIQHCRCYSSSSQSEVIDQQMGYISDSSCNSSDGVLVNFSALYNKMNGQSQSNLNSANLSCDSSFCSHSDTGAFYLDLHSSPTESKMSCESHNPENSGKVCGCQHSSSPVLDANCNSYHLHCEPCTSESSDLTACFQSQARLVVATQNYYKLVTCDLSSQSSPSPAGSSITSCSEDQTKGSPAQPTEYYLFRRPDLRQEEGTVECSEEEPKGESSQNMIEGQVYVNVSPPNLNTSRQRSRSYDQNLDRSPGSRLGSLERMVSCPVKLSESPAIPIQSSPPKRVTSFAELAKGRKKNGTSPPFRSSGDSSLEFSPIPETQRDCPAFLEERARRSQSLPPMPFIHGLNRSCEGFCLNHAFGDSQALCSTKDSVSSEKVPSGHGAGEQASLSLLTEADASFSGGSASGHGQKDVRARADGSGTDSKPVVRYSKDQRPTTLPIQPFVFQHHFSKPPKARALHSHFASSLSQLYSLSSNRSASQQISSSQSSALATSAEQAVVVGSQGRGTLVTQRSVDGAASRGDGGVKKPGPETTRPSPLGSYSPVRCNVPFFQSVDSSSSPAAERAEDCQPPRSRSCPISANLLPTRSSPAVSAMQLSKATKADTLRQKENPKLIPKKEAPLEPSPPLSEYRLHSGSLPPLSVGAMSMSRVGGHADSHWRSGSETSSSGPLSSMGIRPVNGQSMRQLQLTYNDFFPDYFSLAEKPPAEFCLSPDGNTESISIDLLQKKDLVKAINTAVDLIVAHFGTSRDPGVKAKLGNSSVSPNVGHLILKYLCPAVRDILSDGLKAYVLDMIIGQRRNIPWSVVEASTQLGSTHSSLASSSKQDPWGGCMSLSMGWQQLMVLDCRHAQLTVKETQEYGKPCPEGGKGREKLLDKECAHSAVFNRGRQRYVFVGEGINTARMVFPCSSLVVSKSPGSGNRVPKISRCCRTPPDRNKLCPALPTQGDPALPHWHRILAYFGLSHQHWSSFVDHLPLPQQPLLSKTKLCQGHRSRNSEESCCKHGRLGSQLHCKAVFEVRIRSLEFWFNHLYNHEDIILAHYQPVGFLCLSHSVCQPLFEELLLLLQPLSLLPFNLDLLFEHHLMQMGKEQQQQKELLRVKQDLLLSVHSTLQLMRTRGSSEDPDGCSTAPETCQGAARGGDISPGHSPQQAVGEKRVKGMGASCGEGDREEEQSKMRESTWEGKKDKQAGWWYQLMQTSQIYIESSAEGSKFIGSEKKKAALNPAPRSVQAHKAPPPREGVVEGAEACPIAEGTLEERPKAASKPSPEAMEEPLEKPQQGVVGEEVKERSWPFWMGSPPDSVLTELKRSKEKEAQQRVAAAVEAAPQEDSNTGASEGSQPIKWGHLFGSRKVPKEPRQSNRLPSGWLSLDKSVFQLVAQTVGASMWREAAPEPEPPHPEPPEAPAVARPAGEVSPHPTCEVKALCHHIATEAGQLSFNKGDILQVISKVDGDWLQCSLGSEKGLVPIMYVTHPEDEDY</sequence>
<feature type="region of interest" description="Disordered" evidence="3">
    <location>
        <begin position="1616"/>
        <end position="1739"/>
    </location>
</feature>
<protein>
    <recommendedName>
        <fullName evidence="9">RUSC2 protein</fullName>
    </recommendedName>
</protein>
<feature type="compositionally biased region" description="Polar residues" evidence="3">
    <location>
        <begin position="1723"/>
        <end position="1733"/>
    </location>
</feature>
<dbReference type="SMART" id="SM00593">
    <property type="entry name" value="RUN"/>
    <property type="match status" value="1"/>
</dbReference>
<feature type="compositionally biased region" description="Low complexity" evidence="3">
    <location>
        <begin position="1057"/>
        <end position="1070"/>
    </location>
</feature>
<reference evidence="6" key="1">
    <citation type="submission" date="2020-10" db="EMBL/GenBank/DDBJ databases">
        <title>Feather gene expression reveals the developmental basis of iridescence in African starlings.</title>
        <authorList>
            <person name="Rubenstein D.R."/>
        </authorList>
    </citation>
    <scope>NUCLEOTIDE SEQUENCE</scope>
    <source>
        <strain evidence="6">SS15</strain>
        <tissue evidence="6">Liver</tissue>
    </source>
</reference>
<dbReference type="InterPro" id="IPR036028">
    <property type="entry name" value="SH3-like_dom_sf"/>
</dbReference>
<feature type="compositionally biased region" description="Basic and acidic residues" evidence="3">
    <location>
        <begin position="996"/>
        <end position="1016"/>
    </location>
</feature>
<feature type="compositionally biased region" description="Basic and acidic residues" evidence="3">
    <location>
        <begin position="587"/>
        <end position="597"/>
    </location>
</feature>
<feature type="region of interest" description="Disordered" evidence="3">
    <location>
        <begin position="1782"/>
        <end position="1809"/>
    </location>
</feature>
<keyword evidence="8" id="KW-1185">Reference proteome</keyword>
<dbReference type="Gene3D" id="1.20.58.900">
    <property type="match status" value="2"/>
</dbReference>
<evidence type="ECO:0000256" key="1">
    <source>
        <dbReference type="ARBA" id="ARBA00022443"/>
    </source>
</evidence>
<name>A0A835NKH9_9PASS</name>
<feature type="region of interest" description="Disordered" evidence="3">
    <location>
        <begin position="901"/>
        <end position="1072"/>
    </location>
</feature>
<evidence type="ECO:0000256" key="3">
    <source>
        <dbReference type="SAM" id="MobiDB-lite"/>
    </source>
</evidence>
<evidence type="ECO:0008006" key="9">
    <source>
        <dbReference type="Google" id="ProtNLM"/>
    </source>
</evidence>
<organism evidence="6">
    <name type="scientific">Lamprotornis superbus</name>
    <dbReference type="NCBI Taxonomy" id="245042"/>
    <lineage>
        <taxon>Eukaryota</taxon>
        <taxon>Metazoa</taxon>
        <taxon>Chordata</taxon>
        <taxon>Craniata</taxon>
        <taxon>Vertebrata</taxon>
        <taxon>Euteleostomi</taxon>
        <taxon>Archelosauria</taxon>
        <taxon>Archosauria</taxon>
        <taxon>Dinosauria</taxon>
        <taxon>Saurischia</taxon>
        <taxon>Theropoda</taxon>
        <taxon>Coelurosauria</taxon>
        <taxon>Aves</taxon>
        <taxon>Neognathae</taxon>
        <taxon>Neoaves</taxon>
        <taxon>Telluraves</taxon>
        <taxon>Australaves</taxon>
        <taxon>Passeriformes</taxon>
        <taxon>Sturnidae</taxon>
        <taxon>Lamprotornis</taxon>
    </lineage>
</organism>
<dbReference type="PANTHER" id="PTHR15591">
    <property type="entry name" value="RUN AND SH3 DOMAIN CONTAINING"/>
    <property type="match status" value="1"/>
</dbReference>
<dbReference type="InterPro" id="IPR004012">
    <property type="entry name" value="Run_dom"/>
</dbReference>
<accession>A0A835NKH9</accession>
<dbReference type="OrthoDB" id="9884296at2759"/>
<dbReference type="InterPro" id="IPR047343">
    <property type="entry name" value="RUSC1_2"/>
</dbReference>
<dbReference type="CDD" id="cd11957">
    <property type="entry name" value="SH3_RUSC2"/>
    <property type="match status" value="1"/>
</dbReference>
<feature type="region of interest" description="Disordered" evidence="3">
    <location>
        <begin position="554"/>
        <end position="652"/>
    </location>
</feature>
<feature type="region of interest" description="Disordered" evidence="3">
    <location>
        <begin position="687"/>
        <end position="713"/>
    </location>
</feature>
<feature type="compositionally biased region" description="Basic and acidic residues" evidence="3">
    <location>
        <begin position="1700"/>
        <end position="1710"/>
    </location>
</feature>
<feature type="compositionally biased region" description="Low complexity" evidence="3">
    <location>
        <begin position="1711"/>
        <end position="1720"/>
    </location>
</feature>
<evidence type="ECO:0000313" key="6">
    <source>
        <dbReference type="EMBL" id="KAG0116721.1"/>
    </source>
</evidence>
<dbReference type="PROSITE" id="PS50826">
    <property type="entry name" value="RUN"/>
    <property type="match status" value="1"/>
</dbReference>
<dbReference type="SMART" id="SM00326">
    <property type="entry name" value="SH3"/>
    <property type="match status" value="1"/>
</dbReference>
<feature type="compositionally biased region" description="Polar residues" evidence="3">
    <location>
        <begin position="972"/>
        <end position="994"/>
    </location>
</feature>
<reference evidence="7" key="3">
    <citation type="submission" date="2022-01" db="EMBL/GenBank/DDBJ databases">
        <authorList>
            <person name="Rubenstein D.R."/>
        </authorList>
    </citation>
    <scope>NUCLEOTIDE SEQUENCE</scope>
    <source>
        <strain evidence="7">SS15</strain>
        <tissue evidence="7">Liver</tissue>
    </source>
</reference>
<dbReference type="Pfam" id="PF14604">
    <property type="entry name" value="SH3_9"/>
    <property type="match status" value="1"/>
</dbReference>
<reference evidence="7 8" key="2">
    <citation type="journal article" date="2021" name="J. Hered.">
        <title>Feather Gene Expression Elucidates the Developmental Basis of Plumage Iridescence in African Starlings.</title>
        <authorList>
            <person name="Rubenstein D.R."/>
            <person name="Corvelo A."/>
            <person name="MacManes M.D."/>
            <person name="Maia R."/>
            <person name="Narzisi G."/>
            <person name="Rousaki A."/>
            <person name="Vandenabeele P."/>
            <person name="Shawkey M.D."/>
            <person name="Solomon J."/>
        </authorList>
    </citation>
    <scope>NUCLEOTIDE SEQUENCE [LARGE SCALE GENOMIC DNA]</scope>
    <source>
        <strain evidence="7">SS15</strain>
    </source>
</reference>
<feature type="domain" description="SH3" evidence="4">
    <location>
        <begin position="1811"/>
        <end position="1870"/>
    </location>
</feature>